<dbReference type="EMBL" id="KB293809">
    <property type="protein sequence ID" value="ELU15364.1"/>
    <property type="molecule type" value="Genomic_DNA"/>
</dbReference>
<evidence type="ECO:0000313" key="1">
    <source>
        <dbReference type="EMBL" id="ELU15364.1"/>
    </source>
</evidence>
<dbReference type="HOGENOM" id="CLU_1290049_0_0_1"/>
<reference evidence="3" key="1">
    <citation type="submission" date="2012-12" db="EMBL/GenBank/DDBJ databases">
        <authorList>
            <person name="Hellsten U."/>
            <person name="Grimwood J."/>
            <person name="Chapman J.A."/>
            <person name="Shapiro H."/>
            <person name="Aerts A."/>
            <person name="Otillar R.P."/>
            <person name="Terry A.Y."/>
            <person name="Boore J.L."/>
            <person name="Simakov O."/>
            <person name="Marletaz F."/>
            <person name="Cho S.-J."/>
            <person name="Edsinger-Gonzales E."/>
            <person name="Havlak P."/>
            <person name="Kuo D.-H."/>
            <person name="Larsson T."/>
            <person name="Lv J."/>
            <person name="Arendt D."/>
            <person name="Savage R."/>
            <person name="Osoegawa K."/>
            <person name="de Jong P."/>
            <person name="Lindberg D.R."/>
            <person name="Seaver E.C."/>
            <person name="Weisblat D.A."/>
            <person name="Putnam N.H."/>
            <person name="Grigoriev I.V."/>
            <person name="Rokhsar D.S."/>
        </authorList>
    </citation>
    <scope>NUCLEOTIDE SEQUENCE</scope>
    <source>
        <strain evidence="3">I ESC-2004</strain>
    </source>
</reference>
<dbReference type="EnsemblMetazoa" id="CapteT223376">
    <property type="protein sequence ID" value="CapteP223376"/>
    <property type="gene ID" value="CapteG223376"/>
</dbReference>
<protein>
    <recommendedName>
        <fullName evidence="4">Caspase family p20 domain-containing protein</fullName>
    </recommendedName>
</protein>
<keyword evidence="3" id="KW-1185">Reference proteome</keyword>
<name>R7V9U4_CAPTE</name>
<evidence type="ECO:0000313" key="2">
    <source>
        <dbReference type="EnsemblMetazoa" id="CapteP223376"/>
    </source>
</evidence>
<accession>R7V9U4</accession>
<dbReference type="EMBL" id="AMQN01004549">
    <property type="status" value="NOT_ANNOTATED_CDS"/>
    <property type="molecule type" value="Genomic_DNA"/>
</dbReference>
<evidence type="ECO:0000313" key="3">
    <source>
        <dbReference type="Proteomes" id="UP000014760"/>
    </source>
</evidence>
<dbReference type="AlphaFoldDB" id="R7V9U4"/>
<reference evidence="1 3" key="2">
    <citation type="journal article" date="2013" name="Nature">
        <title>Insights into bilaterian evolution from three spiralian genomes.</title>
        <authorList>
            <person name="Simakov O."/>
            <person name="Marletaz F."/>
            <person name="Cho S.J."/>
            <person name="Edsinger-Gonzales E."/>
            <person name="Havlak P."/>
            <person name="Hellsten U."/>
            <person name="Kuo D.H."/>
            <person name="Larsson T."/>
            <person name="Lv J."/>
            <person name="Arendt D."/>
            <person name="Savage R."/>
            <person name="Osoegawa K."/>
            <person name="de Jong P."/>
            <person name="Grimwood J."/>
            <person name="Chapman J.A."/>
            <person name="Shapiro H."/>
            <person name="Aerts A."/>
            <person name="Otillar R.P."/>
            <person name="Terry A.Y."/>
            <person name="Boore J.L."/>
            <person name="Grigoriev I.V."/>
            <person name="Lindberg D.R."/>
            <person name="Seaver E.C."/>
            <person name="Weisblat D.A."/>
            <person name="Putnam N.H."/>
            <person name="Rokhsar D.S."/>
        </authorList>
    </citation>
    <scope>NUCLEOTIDE SEQUENCE</scope>
    <source>
        <strain evidence="1 3">I ESC-2004</strain>
    </source>
</reference>
<dbReference type="EMBL" id="AMQN01004550">
    <property type="status" value="NOT_ANNOTATED_CDS"/>
    <property type="molecule type" value="Genomic_DNA"/>
</dbReference>
<organism evidence="1">
    <name type="scientific">Capitella teleta</name>
    <name type="common">Polychaete worm</name>
    <dbReference type="NCBI Taxonomy" id="283909"/>
    <lineage>
        <taxon>Eukaryota</taxon>
        <taxon>Metazoa</taxon>
        <taxon>Spiralia</taxon>
        <taxon>Lophotrochozoa</taxon>
        <taxon>Annelida</taxon>
        <taxon>Polychaeta</taxon>
        <taxon>Sedentaria</taxon>
        <taxon>Scolecida</taxon>
        <taxon>Capitellidae</taxon>
        <taxon>Capitella</taxon>
    </lineage>
</organism>
<gene>
    <name evidence="1" type="ORF">CAPTEDRAFT_223376</name>
</gene>
<proteinExistence type="predicted"/>
<evidence type="ECO:0008006" key="4">
    <source>
        <dbReference type="Google" id="ProtNLM"/>
    </source>
</evidence>
<sequence length="215" mass="24281">MNIPPKRRCILIFNGPQSEGENKIFLRAKKFFDRIGFTTTTITLTDNSEDLQDVVCEEVRTYRNVFWVCCVVAPGAQNIFLLNERRGETTKEQVSFALLQKWFIENRGGPLSRVVLIFDINSKLSPQGPAAPSKLVSTDGNILRFVSYSQWADGKSPCMEQLCRDGTPSSMKEWLETTKELMISAYKTSNNLTQVPEISATCIDSFDINGKVKDH</sequence>
<dbReference type="Proteomes" id="UP000014760">
    <property type="component" value="Unassembled WGS sequence"/>
</dbReference>
<dbReference type="EMBL" id="AMQN01004548">
    <property type="status" value="NOT_ANNOTATED_CDS"/>
    <property type="molecule type" value="Genomic_DNA"/>
</dbReference>
<reference evidence="2" key="3">
    <citation type="submission" date="2015-06" db="UniProtKB">
        <authorList>
            <consortium name="EnsemblMetazoa"/>
        </authorList>
    </citation>
    <scope>IDENTIFICATION</scope>
</reference>